<organism evidence="4 5">
    <name type="scientific">Sphingomonas naphthae</name>
    <dbReference type="NCBI Taxonomy" id="1813468"/>
    <lineage>
        <taxon>Bacteria</taxon>
        <taxon>Pseudomonadati</taxon>
        <taxon>Pseudomonadota</taxon>
        <taxon>Alphaproteobacteria</taxon>
        <taxon>Sphingomonadales</taxon>
        <taxon>Sphingomonadaceae</taxon>
        <taxon>Sphingomonas</taxon>
    </lineage>
</organism>
<feature type="compositionally biased region" description="Gly residues" evidence="1">
    <location>
        <begin position="298"/>
        <end position="307"/>
    </location>
</feature>
<reference evidence="4 5" key="1">
    <citation type="submission" date="2023-02" db="EMBL/GenBank/DDBJ databases">
        <title>Genome sequence of Sphingomonas naphthae.</title>
        <authorList>
            <person name="Kim S."/>
            <person name="Heo J."/>
            <person name="Kwon S.-W."/>
        </authorList>
    </citation>
    <scope>NUCLEOTIDE SEQUENCE [LARGE SCALE GENOMIC DNA]</scope>
    <source>
        <strain evidence="4 5">KACC 18716</strain>
    </source>
</reference>
<evidence type="ECO:0000256" key="1">
    <source>
        <dbReference type="SAM" id="MobiDB-lite"/>
    </source>
</evidence>
<dbReference type="InterPro" id="IPR003399">
    <property type="entry name" value="Mce/MlaD"/>
</dbReference>
<evidence type="ECO:0000313" key="5">
    <source>
        <dbReference type="Proteomes" id="UP001220395"/>
    </source>
</evidence>
<gene>
    <name evidence="4" type="ORF">PQ455_09145</name>
</gene>
<keyword evidence="5" id="KW-1185">Reference proteome</keyword>
<evidence type="ECO:0000313" key="4">
    <source>
        <dbReference type="EMBL" id="WCT75363.1"/>
    </source>
</evidence>
<dbReference type="PANTHER" id="PTHR36698">
    <property type="entry name" value="BLL5892 PROTEIN"/>
    <property type="match status" value="1"/>
</dbReference>
<keyword evidence="2" id="KW-0472">Membrane</keyword>
<dbReference type="Proteomes" id="UP001220395">
    <property type="component" value="Chromosome"/>
</dbReference>
<keyword evidence="2" id="KW-0812">Transmembrane</keyword>
<accession>A0ABY7TQ47</accession>
<dbReference type="RefSeq" id="WP_273691175.1">
    <property type="nucleotide sequence ID" value="NZ_CP117411.1"/>
</dbReference>
<dbReference type="PANTHER" id="PTHR36698:SF2">
    <property type="entry name" value="MCE_MLAD DOMAIN-CONTAINING PROTEIN"/>
    <property type="match status" value="1"/>
</dbReference>
<name>A0ABY7TQ47_9SPHN</name>
<feature type="region of interest" description="Disordered" evidence="1">
    <location>
        <begin position="298"/>
        <end position="317"/>
    </location>
</feature>
<sequence length="317" mass="32774">METRSSHVLVGSVVFALVAITCAFVIWIAGFGAASDKPYDILFKTSVDGIAKGSAVNFSGVPVGKVEEIKLIPDQPELVRVRIVVKEETPVLQGTTATIAGVGFTGVSQINLDGAITGAPAIEAPGPFGAPLIPPKAGGLGAILNNAPALLERLTQLTERLTQTLSPENQKSITGILQNVDRLSSSLADRGPEIAATLVETRKAVAQAGVAAEQMGQLAATLNAGMRDDLKPTLANLNKTVAAARSSMENLDGAISEARPAIKGLTTRTVPEVNELIRNLNEMAEALTSVAGRLDRGGAGGVLGGGSSQLPDYKPRK</sequence>
<dbReference type="EMBL" id="CP117411">
    <property type="protein sequence ID" value="WCT75363.1"/>
    <property type="molecule type" value="Genomic_DNA"/>
</dbReference>
<evidence type="ECO:0000256" key="2">
    <source>
        <dbReference type="SAM" id="Phobius"/>
    </source>
</evidence>
<evidence type="ECO:0000259" key="3">
    <source>
        <dbReference type="Pfam" id="PF02470"/>
    </source>
</evidence>
<feature type="domain" description="Mce/MlaD" evidence="3">
    <location>
        <begin position="43"/>
        <end position="113"/>
    </location>
</feature>
<protein>
    <submittedName>
        <fullName evidence="4">MlaD family protein</fullName>
    </submittedName>
</protein>
<keyword evidence="2" id="KW-1133">Transmembrane helix</keyword>
<proteinExistence type="predicted"/>
<dbReference type="Pfam" id="PF02470">
    <property type="entry name" value="MlaD"/>
    <property type="match status" value="1"/>
</dbReference>
<feature type="transmembrane region" description="Helical" evidence="2">
    <location>
        <begin position="12"/>
        <end position="34"/>
    </location>
</feature>